<evidence type="ECO:0000256" key="4">
    <source>
        <dbReference type="ARBA" id="ARBA00022833"/>
    </source>
</evidence>
<proteinExistence type="inferred from homology"/>
<evidence type="ECO:0000256" key="2">
    <source>
        <dbReference type="ARBA" id="ARBA00022596"/>
    </source>
</evidence>
<accession>Q3AT66</accession>
<dbReference type="Pfam" id="PF01155">
    <property type="entry name" value="HypA"/>
    <property type="match status" value="1"/>
</dbReference>
<organism evidence="6">
    <name type="scientific">Chlorobium chlorochromatii (strain CaD3)</name>
    <dbReference type="NCBI Taxonomy" id="340177"/>
    <lineage>
        <taxon>Bacteria</taxon>
        <taxon>Pseudomonadati</taxon>
        <taxon>Chlorobiota</taxon>
        <taxon>Chlorobiia</taxon>
        <taxon>Chlorobiales</taxon>
        <taxon>Chlorobiaceae</taxon>
        <taxon>Chlorobium/Pelodictyon group</taxon>
        <taxon>Chlorobium</taxon>
    </lineage>
</organism>
<sequence>MLISGIRIAQCLLLVNNCKYSPANTMHEMSIALSIVEAVEEQARKEGAQKIIALELVVGKLAAIQVESLTFCFAAAAKGTLAEHAALIIEEPEGIGKCEECGKEFPVNFYYAECPQCRSLRINIVSGEEFRIKAMEIC</sequence>
<dbReference type="GO" id="GO:0051604">
    <property type="term" value="P:protein maturation"/>
    <property type="evidence" value="ECO:0007669"/>
    <property type="project" value="InterPro"/>
</dbReference>
<dbReference type="InterPro" id="IPR020538">
    <property type="entry name" value="Hydgase_Ni_incorp_HypA/HybF_CS"/>
</dbReference>
<name>Q3AT66_CHLCH</name>
<dbReference type="STRING" id="340177.Cag_0536"/>
<dbReference type="KEGG" id="cch:Cag_0536"/>
<feature type="binding site" evidence="5">
    <location>
        <position position="98"/>
    </location>
    <ligand>
        <name>Zn(2+)</name>
        <dbReference type="ChEBI" id="CHEBI:29105"/>
    </ligand>
</feature>
<dbReference type="InterPro" id="IPR000688">
    <property type="entry name" value="HypA/HybF"/>
</dbReference>
<dbReference type="PANTHER" id="PTHR34535:SF3">
    <property type="entry name" value="HYDROGENASE MATURATION FACTOR HYPA"/>
    <property type="match status" value="1"/>
</dbReference>
<keyword evidence="4 5" id="KW-0862">Zinc</keyword>
<evidence type="ECO:0000256" key="5">
    <source>
        <dbReference type="HAMAP-Rule" id="MF_00213"/>
    </source>
</evidence>
<comment type="function">
    <text evidence="5">Involved in the maturation of [NiFe] hydrogenases. Required for nickel insertion into the metal center of the hydrogenase.</text>
</comment>
<dbReference type="HAMAP" id="MF_00213">
    <property type="entry name" value="HypA_HybF"/>
    <property type="match status" value="1"/>
</dbReference>
<evidence type="ECO:0000313" key="6">
    <source>
        <dbReference type="EMBL" id="ABB27809.1"/>
    </source>
</evidence>
<feature type="binding site" evidence="5">
    <location>
        <position position="101"/>
    </location>
    <ligand>
        <name>Zn(2+)</name>
        <dbReference type="ChEBI" id="CHEBI:29105"/>
    </ligand>
</feature>
<evidence type="ECO:0000256" key="1">
    <source>
        <dbReference type="ARBA" id="ARBA00010748"/>
    </source>
</evidence>
<dbReference type="NCBIfam" id="TIGR00100">
    <property type="entry name" value="hypA"/>
    <property type="match status" value="1"/>
</dbReference>
<gene>
    <name evidence="5" type="primary">hypA</name>
    <name evidence="6" type="ordered locus">Cag_0536</name>
</gene>
<dbReference type="PANTHER" id="PTHR34535">
    <property type="entry name" value="HYDROGENASE MATURATION FACTOR HYPA"/>
    <property type="match status" value="1"/>
</dbReference>
<feature type="binding site" evidence="5">
    <location>
        <position position="114"/>
    </location>
    <ligand>
        <name>Zn(2+)</name>
        <dbReference type="ChEBI" id="CHEBI:29105"/>
    </ligand>
</feature>
<dbReference type="GO" id="GO:0008270">
    <property type="term" value="F:zinc ion binding"/>
    <property type="evidence" value="ECO:0007669"/>
    <property type="project" value="UniProtKB-UniRule"/>
</dbReference>
<comment type="similarity">
    <text evidence="1 5">Belongs to the HypA/HybF family.</text>
</comment>
<keyword evidence="2 5" id="KW-0533">Nickel</keyword>
<dbReference type="GO" id="GO:0016151">
    <property type="term" value="F:nickel cation binding"/>
    <property type="evidence" value="ECO:0007669"/>
    <property type="project" value="UniProtKB-UniRule"/>
</dbReference>
<evidence type="ECO:0000256" key="3">
    <source>
        <dbReference type="ARBA" id="ARBA00022723"/>
    </source>
</evidence>
<feature type="binding site" evidence="5">
    <location>
        <position position="117"/>
    </location>
    <ligand>
        <name>Zn(2+)</name>
        <dbReference type="ChEBI" id="CHEBI:29105"/>
    </ligand>
</feature>
<dbReference type="Gene3D" id="3.30.2320.80">
    <property type="match status" value="1"/>
</dbReference>
<protein>
    <recommendedName>
        <fullName evidence="5">Hydrogenase maturation factor HypA</fullName>
    </recommendedName>
</protein>
<feature type="binding site" evidence="5">
    <location>
        <position position="27"/>
    </location>
    <ligand>
        <name>Ni(2+)</name>
        <dbReference type="ChEBI" id="CHEBI:49786"/>
    </ligand>
</feature>
<dbReference type="PIRSF" id="PIRSF004761">
    <property type="entry name" value="Hydrgn_mat_HypA"/>
    <property type="match status" value="1"/>
</dbReference>
<dbReference type="PROSITE" id="PS01249">
    <property type="entry name" value="HYPA"/>
    <property type="match status" value="1"/>
</dbReference>
<dbReference type="EMBL" id="CP000108">
    <property type="protein sequence ID" value="ABB27809.1"/>
    <property type="molecule type" value="Genomic_DNA"/>
</dbReference>
<keyword evidence="3 5" id="KW-0479">Metal-binding</keyword>
<dbReference type="AlphaFoldDB" id="Q3AT66"/>
<dbReference type="HOGENOM" id="CLU_126929_0_0_10"/>
<reference evidence="6" key="1">
    <citation type="submission" date="2005-08" db="EMBL/GenBank/DDBJ databases">
        <title>Complete sequence of Chlorobium chlorochromatii CaD3.</title>
        <authorList>
            <person name="Copeland A."/>
            <person name="Lucas S."/>
            <person name="Lapidus A."/>
            <person name="Barry K."/>
            <person name="Detter J.C."/>
            <person name="Glavina T."/>
            <person name="Hammon N."/>
            <person name="Israni S."/>
            <person name="Pitluck S."/>
            <person name="Bryant D."/>
            <person name="Schmutz J."/>
            <person name="Larimer F."/>
            <person name="Land M."/>
            <person name="Kyrpides N."/>
            <person name="Ivanova N."/>
            <person name="Richardson P."/>
        </authorList>
    </citation>
    <scope>NUCLEOTIDE SEQUENCE [LARGE SCALE GENOMIC DNA]</scope>
    <source>
        <strain evidence="6">CaD3</strain>
    </source>
</reference>
<dbReference type="eggNOG" id="COG0375">
    <property type="taxonomic scope" value="Bacteria"/>
</dbReference>